<dbReference type="EMBL" id="AOHC02000023">
    <property type="protein sequence ID" value="EMY78267.1"/>
    <property type="molecule type" value="Genomic_DNA"/>
</dbReference>
<protein>
    <submittedName>
        <fullName evidence="1">Uncharacterized protein</fullName>
    </submittedName>
</protein>
<keyword evidence="2" id="KW-1185">Reference proteome</keyword>
<accession>N1WLZ5</accession>
<dbReference type="AlphaFoldDB" id="N1WLZ5"/>
<sequence length="60" mass="6991">MDSNSNRIKNKISVYYSGTLRQPTRIEFFKGFRILKSPTHLRTDVTVDDKEISDPCVDEK</sequence>
<evidence type="ECO:0000313" key="1">
    <source>
        <dbReference type="EMBL" id="EMY78267.1"/>
    </source>
</evidence>
<comment type="caution">
    <text evidence="1">The sequence shown here is derived from an EMBL/GenBank/DDBJ whole genome shotgun (WGS) entry which is preliminary data.</text>
</comment>
<dbReference type="STRING" id="1218598.LEP1GSC060_0644"/>
<proteinExistence type="predicted"/>
<dbReference type="Proteomes" id="UP000012313">
    <property type="component" value="Unassembled WGS sequence"/>
</dbReference>
<reference evidence="1" key="1">
    <citation type="submission" date="2013-03" db="EMBL/GenBank/DDBJ databases">
        <authorList>
            <person name="Harkins D.M."/>
            <person name="Durkin A.S."/>
            <person name="Brinkac L.M."/>
            <person name="Haft D.H."/>
            <person name="Selengut J.D."/>
            <person name="Sanka R."/>
            <person name="DePew J."/>
            <person name="Purushe J."/>
            <person name="Hartskeerl R.A."/>
            <person name="Ahmed A."/>
            <person name="van der Linden H."/>
            <person name="Goris M.G.A."/>
            <person name="Vinetz J.M."/>
            <person name="Sutton G.G."/>
            <person name="Nierman W.C."/>
            <person name="Fouts D.E."/>
        </authorList>
    </citation>
    <scope>NUCLEOTIDE SEQUENCE [LARGE SCALE GENOMIC DNA]</scope>
    <source>
        <strain evidence="1">ICFT</strain>
    </source>
</reference>
<gene>
    <name evidence="1" type="ORF">LEP1GSC060_0644</name>
</gene>
<organism evidence="1 2">
    <name type="scientific">Leptospira weilii serovar Ranarum str. ICFT</name>
    <dbReference type="NCBI Taxonomy" id="1218598"/>
    <lineage>
        <taxon>Bacteria</taxon>
        <taxon>Pseudomonadati</taxon>
        <taxon>Spirochaetota</taxon>
        <taxon>Spirochaetia</taxon>
        <taxon>Leptospirales</taxon>
        <taxon>Leptospiraceae</taxon>
        <taxon>Leptospira</taxon>
    </lineage>
</organism>
<name>N1WLZ5_9LEPT</name>
<evidence type="ECO:0000313" key="2">
    <source>
        <dbReference type="Proteomes" id="UP000012313"/>
    </source>
</evidence>